<gene>
    <name evidence="2" type="ORF">PDIGIT_LOCUS15362</name>
</gene>
<feature type="region of interest" description="Disordered" evidence="1">
    <location>
        <begin position="1"/>
        <end position="87"/>
    </location>
</feature>
<name>A0A9W4UUM2_9PLEO</name>
<feature type="compositionally biased region" description="Polar residues" evidence="1">
    <location>
        <begin position="1"/>
        <end position="15"/>
    </location>
</feature>
<feature type="compositionally biased region" description="Basic and acidic residues" evidence="1">
    <location>
        <begin position="16"/>
        <end position="43"/>
    </location>
</feature>
<comment type="caution">
    <text evidence="2">The sequence shown here is derived from an EMBL/GenBank/DDBJ whole genome shotgun (WGS) entry which is preliminary data.</text>
</comment>
<sequence>MSPKPTNLPHNFLKQQHTDPQHTTREEKRMRLRIEGCAGERHAAPKYTNVPASRKYGHQPPSNITLTTPTSLNGHSKTTVNKSESTT</sequence>
<dbReference type="AlphaFoldDB" id="A0A9W4UUM2"/>
<reference evidence="2" key="1">
    <citation type="submission" date="2023-01" db="EMBL/GenBank/DDBJ databases">
        <authorList>
            <person name="Van Ghelder C."/>
            <person name="Rancurel C."/>
        </authorList>
    </citation>
    <scope>NUCLEOTIDE SEQUENCE</scope>
    <source>
        <strain evidence="2">CNCM I-4278</strain>
    </source>
</reference>
<evidence type="ECO:0000313" key="3">
    <source>
        <dbReference type="Proteomes" id="UP001152607"/>
    </source>
</evidence>
<evidence type="ECO:0000313" key="2">
    <source>
        <dbReference type="EMBL" id="CAI6342159.1"/>
    </source>
</evidence>
<dbReference type="EMBL" id="CAOQHR010000013">
    <property type="protein sequence ID" value="CAI6342159.1"/>
    <property type="molecule type" value="Genomic_DNA"/>
</dbReference>
<dbReference type="Proteomes" id="UP001152607">
    <property type="component" value="Unassembled WGS sequence"/>
</dbReference>
<organism evidence="2 3">
    <name type="scientific">Periconia digitata</name>
    <dbReference type="NCBI Taxonomy" id="1303443"/>
    <lineage>
        <taxon>Eukaryota</taxon>
        <taxon>Fungi</taxon>
        <taxon>Dikarya</taxon>
        <taxon>Ascomycota</taxon>
        <taxon>Pezizomycotina</taxon>
        <taxon>Dothideomycetes</taxon>
        <taxon>Pleosporomycetidae</taxon>
        <taxon>Pleosporales</taxon>
        <taxon>Massarineae</taxon>
        <taxon>Periconiaceae</taxon>
        <taxon>Periconia</taxon>
    </lineage>
</organism>
<protein>
    <submittedName>
        <fullName evidence="2">Uncharacterized protein</fullName>
    </submittedName>
</protein>
<evidence type="ECO:0000256" key="1">
    <source>
        <dbReference type="SAM" id="MobiDB-lite"/>
    </source>
</evidence>
<keyword evidence="3" id="KW-1185">Reference proteome</keyword>
<proteinExistence type="predicted"/>
<accession>A0A9W4UUM2</accession>
<feature type="compositionally biased region" description="Polar residues" evidence="1">
    <location>
        <begin position="60"/>
        <end position="87"/>
    </location>
</feature>